<dbReference type="AlphaFoldDB" id="A0A9P5P0U0"/>
<dbReference type="Proteomes" id="UP000724874">
    <property type="component" value="Unassembled WGS sequence"/>
</dbReference>
<evidence type="ECO:0000313" key="2">
    <source>
        <dbReference type="Proteomes" id="UP000724874"/>
    </source>
</evidence>
<proteinExistence type="predicted"/>
<comment type="caution">
    <text evidence="1">The sequence shown here is derived from an EMBL/GenBank/DDBJ whole genome shotgun (WGS) entry which is preliminary data.</text>
</comment>
<keyword evidence="2" id="KW-1185">Reference proteome</keyword>
<organism evidence="1 2">
    <name type="scientific">Gymnopilus junonius</name>
    <name type="common">Spectacular rustgill mushroom</name>
    <name type="synonym">Gymnopilus spectabilis subsp. junonius</name>
    <dbReference type="NCBI Taxonomy" id="109634"/>
    <lineage>
        <taxon>Eukaryota</taxon>
        <taxon>Fungi</taxon>
        <taxon>Dikarya</taxon>
        <taxon>Basidiomycota</taxon>
        <taxon>Agaricomycotina</taxon>
        <taxon>Agaricomycetes</taxon>
        <taxon>Agaricomycetidae</taxon>
        <taxon>Agaricales</taxon>
        <taxon>Agaricineae</taxon>
        <taxon>Hymenogastraceae</taxon>
        <taxon>Gymnopilus</taxon>
    </lineage>
</organism>
<sequence>MSLQVLPLELISIIVDEFKEDKQSLKTISLVSPPFLNACRTHLFTVLRINTLNPSFDYKCGAWDSFLRRSSALLPYIRVLELGPPVFRLGSRDHALCSSHWTSVLNRGLPSIHDERIQFIMAGVTNVQTVTLRFEFQSWRSFSPDFQGAVLDLIKRESVSSLSIEDVVDFPFQSFGDCRRLRDLSLISVVAPQQQSNEIQHKRGPIDYRGHLDSLTAIASDQCIASLVDVLSRPSSSLDLSCSDGRNALSKVPVYTASITTLELRLNSEKEYDLCDLKRFPNLCTLFISGTYSRSRRPIFSLSRFLSRSGKSSKLEELKILLRQDVPEFEAIRSTQELERICMSRDWRELEQKLTIRCQFPALRKMSLAFRPKDMTIFLNEYLTMSLHLCLVQAMPTLYALTNPTIEVYDDRFEQYIQD</sequence>
<reference evidence="1" key="1">
    <citation type="submission" date="2020-11" db="EMBL/GenBank/DDBJ databases">
        <authorList>
            <consortium name="DOE Joint Genome Institute"/>
            <person name="Ahrendt S."/>
            <person name="Riley R."/>
            <person name="Andreopoulos W."/>
            <person name="LaButti K."/>
            <person name="Pangilinan J."/>
            <person name="Ruiz-duenas F.J."/>
            <person name="Barrasa J.M."/>
            <person name="Sanchez-Garcia M."/>
            <person name="Camarero S."/>
            <person name="Miyauchi S."/>
            <person name="Serrano A."/>
            <person name="Linde D."/>
            <person name="Babiker R."/>
            <person name="Drula E."/>
            <person name="Ayuso-Fernandez I."/>
            <person name="Pacheco R."/>
            <person name="Padilla G."/>
            <person name="Ferreira P."/>
            <person name="Barriuso J."/>
            <person name="Kellner H."/>
            <person name="Castanera R."/>
            <person name="Alfaro M."/>
            <person name="Ramirez L."/>
            <person name="Pisabarro A.G."/>
            <person name="Kuo A."/>
            <person name="Tritt A."/>
            <person name="Lipzen A."/>
            <person name="He G."/>
            <person name="Yan M."/>
            <person name="Ng V."/>
            <person name="Cullen D."/>
            <person name="Martin F."/>
            <person name="Rosso M.-N."/>
            <person name="Henrissat B."/>
            <person name="Hibbett D."/>
            <person name="Martinez A.T."/>
            <person name="Grigoriev I.V."/>
        </authorList>
    </citation>
    <scope>NUCLEOTIDE SEQUENCE</scope>
    <source>
        <strain evidence="1">AH 44721</strain>
    </source>
</reference>
<dbReference type="EMBL" id="JADNYJ010000006">
    <property type="protein sequence ID" value="KAF8910479.1"/>
    <property type="molecule type" value="Genomic_DNA"/>
</dbReference>
<evidence type="ECO:0000313" key="1">
    <source>
        <dbReference type="EMBL" id="KAF8910479.1"/>
    </source>
</evidence>
<protein>
    <submittedName>
        <fullName evidence="1">Uncharacterized protein</fullName>
    </submittedName>
</protein>
<name>A0A9P5P0U0_GYMJU</name>
<gene>
    <name evidence="1" type="ORF">CPB84DRAFT_1763787</name>
</gene>
<accession>A0A9P5P0U0</accession>
<dbReference type="OrthoDB" id="2745898at2759"/>